<feature type="repeat" description="Solcar" evidence="8">
    <location>
        <begin position="191"/>
        <end position="277"/>
    </location>
</feature>
<evidence type="ECO:0000256" key="5">
    <source>
        <dbReference type="ARBA" id="ARBA00022737"/>
    </source>
</evidence>
<keyword evidence="4 8" id="KW-0812">Transmembrane</keyword>
<dbReference type="Pfam" id="PF00153">
    <property type="entry name" value="Mito_carr"/>
    <property type="match status" value="3"/>
</dbReference>
<dbReference type="AlphaFoldDB" id="A0A7R8CFK3"/>
<comment type="similarity">
    <text evidence="2 9">Belongs to the mitochondrial carrier (TC 2.A.29) family.</text>
</comment>
<feature type="repeat" description="Solcar" evidence="8">
    <location>
        <begin position="97"/>
        <end position="181"/>
    </location>
</feature>
<dbReference type="InterPro" id="IPR018108">
    <property type="entry name" value="MCP_transmembrane"/>
</dbReference>
<evidence type="ECO:0000313" key="11">
    <source>
        <dbReference type="Proteomes" id="UP000675881"/>
    </source>
</evidence>
<keyword evidence="11" id="KW-1185">Reference proteome</keyword>
<evidence type="ECO:0000256" key="7">
    <source>
        <dbReference type="ARBA" id="ARBA00023136"/>
    </source>
</evidence>
<evidence type="ECO:0000313" key="10">
    <source>
        <dbReference type="EMBL" id="CAF2807242.1"/>
    </source>
</evidence>
<evidence type="ECO:0000256" key="3">
    <source>
        <dbReference type="ARBA" id="ARBA00022448"/>
    </source>
</evidence>
<dbReference type="InterPro" id="IPR023395">
    <property type="entry name" value="MCP_dom_sf"/>
</dbReference>
<evidence type="ECO:0000256" key="8">
    <source>
        <dbReference type="PROSITE-ProRule" id="PRU00282"/>
    </source>
</evidence>
<sequence>MKQDSWVITYLSSVCSASVAEILVYPLDITKTRLQASPTRNIGVLQIVTHLTQSKGGFPSLYYGLSPALYRHAFYTGVAVRTYEYFRAKHIESGHSLQLHNRMTFAFISGGIAQFIANPFDLAKIQLQTSEDRPIGIISIWIGTVRNHGLVGLWRGSLPNVQRGALVCLGDITTYDQAKRLIVKHTSLTEDNFVTFTTCSFISGLVATILSCPADVIKTRLMCNRNWSTYTGVFDCATKIIQQEGISSLYKVFYPCWFRLGPWSMIFWATYERLRNISGSSAW</sequence>
<accession>A0A7R8CFK3</accession>
<keyword evidence="3 9" id="KW-0813">Transport</keyword>
<evidence type="ECO:0000256" key="9">
    <source>
        <dbReference type="RuleBase" id="RU000488"/>
    </source>
</evidence>
<proteinExistence type="inferred from homology"/>
<dbReference type="EMBL" id="HG994590">
    <property type="protein sequence ID" value="CAF2807242.1"/>
    <property type="molecule type" value="Genomic_DNA"/>
</dbReference>
<dbReference type="Gene3D" id="1.50.40.10">
    <property type="entry name" value="Mitochondrial carrier domain"/>
    <property type="match status" value="1"/>
</dbReference>
<dbReference type="GO" id="GO:0016020">
    <property type="term" value="C:membrane"/>
    <property type="evidence" value="ECO:0007669"/>
    <property type="project" value="UniProtKB-SubCell"/>
</dbReference>
<keyword evidence="7 8" id="KW-0472">Membrane</keyword>
<dbReference type="SUPFAM" id="SSF103506">
    <property type="entry name" value="Mitochondrial carrier"/>
    <property type="match status" value="1"/>
</dbReference>
<keyword evidence="6" id="KW-1133">Transmembrane helix</keyword>
<dbReference type="PANTHER" id="PTHR45618">
    <property type="entry name" value="MITOCHONDRIAL DICARBOXYLATE CARRIER-RELATED"/>
    <property type="match status" value="1"/>
</dbReference>
<name>A0A7R8CFK3_LEPSM</name>
<comment type="subcellular location">
    <subcellularLocation>
        <location evidence="1">Membrane</location>
        <topology evidence="1">Multi-pass membrane protein</topology>
    </subcellularLocation>
</comment>
<evidence type="ECO:0000256" key="2">
    <source>
        <dbReference type="ARBA" id="ARBA00006375"/>
    </source>
</evidence>
<organism evidence="10 11">
    <name type="scientific">Lepeophtheirus salmonis</name>
    <name type="common">Salmon louse</name>
    <name type="synonym">Caligus salmonis</name>
    <dbReference type="NCBI Taxonomy" id="72036"/>
    <lineage>
        <taxon>Eukaryota</taxon>
        <taxon>Metazoa</taxon>
        <taxon>Ecdysozoa</taxon>
        <taxon>Arthropoda</taxon>
        <taxon>Crustacea</taxon>
        <taxon>Multicrustacea</taxon>
        <taxon>Hexanauplia</taxon>
        <taxon>Copepoda</taxon>
        <taxon>Siphonostomatoida</taxon>
        <taxon>Caligidae</taxon>
        <taxon>Lepeophtheirus</taxon>
    </lineage>
</organism>
<dbReference type="OrthoDB" id="756301at2759"/>
<dbReference type="PROSITE" id="PS50920">
    <property type="entry name" value="SOLCAR"/>
    <property type="match status" value="3"/>
</dbReference>
<keyword evidence="5" id="KW-0677">Repeat</keyword>
<evidence type="ECO:0000256" key="6">
    <source>
        <dbReference type="ARBA" id="ARBA00022989"/>
    </source>
</evidence>
<evidence type="ECO:0000256" key="1">
    <source>
        <dbReference type="ARBA" id="ARBA00004141"/>
    </source>
</evidence>
<dbReference type="InterPro" id="IPR050391">
    <property type="entry name" value="Mito_Metabolite_Transporter"/>
</dbReference>
<reference evidence="10" key="1">
    <citation type="submission" date="2021-02" db="EMBL/GenBank/DDBJ databases">
        <authorList>
            <person name="Bekaert M."/>
        </authorList>
    </citation>
    <scope>NUCLEOTIDE SEQUENCE</scope>
    <source>
        <strain evidence="10">IoA-00</strain>
    </source>
</reference>
<feature type="repeat" description="Solcar" evidence="8">
    <location>
        <begin position="4"/>
        <end position="89"/>
    </location>
</feature>
<protein>
    <submittedName>
        <fullName evidence="10">SLC25A27</fullName>
    </submittedName>
</protein>
<gene>
    <name evidence="10" type="ORF">LSAA_2933</name>
</gene>
<dbReference type="Proteomes" id="UP000675881">
    <property type="component" value="Chromosome 11"/>
</dbReference>
<evidence type="ECO:0000256" key="4">
    <source>
        <dbReference type="ARBA" id="ARBA00022692"/>
    </source>
</evidence>